<keyword evidence="2" id="KW-1185">Reference proteome</keyword>
<protein>
    <submittedName>
        <fullName evidence="1">Uncharacterized protein</fullName>
    </submittedName>
</protein>
<accession>A0ABP7WE70</accession>
<dbReference type="Proteomes" id="UP001500841">
    <property type="component" value="Unassembled WGS sequence"/>
</dbReference>
<dbReference type="EMBL" id="BAABCV010000001">
    <property type="protein sequence ID" value="GAA4086673.1"/>
    <property type="molecule type" value="Genomic_DNA"/>
</dbReference>
<proteinExistence type="predicted"/>
<sequence>MDYFMQPLYITIDSYTSLVIIPDSEAHVNGHPVITYTYSVYRNDETLSGKFDIRGKYSKQHLEKQDDESYLGYITFELPGKIFTYTPNNLHRLNTEQIEQLVEEISHYRDTPSKWWKQGSQR</sequence>
<gene>
    <name evidence="1" type="ORF">GCM10022392_04580</name>
</gene>
<reference evidence="2" key="1">
    <citation type="journal article" date="2019" name="Int. J. Syst. Evol. Microbiol.">
        <title>The Global Catalogue of Microorganisms (GCM) 10K type strain sequencing project: providing services to taxonomists for standard genome sequencing and annotation.</title>
        <authorList>
            <consortium name="The Broad Institute Genomics Platform"/>
            <consortium name="The Broad Institute Genome Sequencing Center for Infectious Disease"/>
            <person name="Wu L."/>
            <person name="Ma J."/>
        </authorList>
    </citation>
    <scope>NUCLEOTIDE SEQUENCE [LARGE SCALE GENOMIC DNA]</scope>
    <source>
        <strain evidence="2">JCM 17085</strain>
    </source>
</reference>
<evidence type="ECO:0000313" key="1">
    <source>
        <dbReference type="EMBL" id="GAA4086673.1"/>
    </source>
</evidence>
<evidence type="ECO:0000313" key="2">
    <source>
        <dbReference type="Proteomes" id="UP001500841"/>
    </source>
</evidence>
<organism evidence="1 2">
    <name type="scientific">Mucilaginibacter panaciglaebae</name>
    <dbReference type="NCBI Taxonomy" id="502331"/>
    <lineage>
        <taxon>Bacteria</taxon>
        <taxon>Pseudomonadati</taxon>
        <taxon>Bacteroidota</taxon>
        <taxon>Sphingobacteriia</taxon>
        <taxon>Sphingobacteriales</taxon>
        <taxon>Sphingobacteriaceae</taxon>
        <taxon>Mucilaginibacter</taxon>
    </lineage>
</organism>
<name>A0ABP7WE70_9SPHI</name>
<comment type="caution">
    <text evidence="1">The sequence shown here is derived from an EMBL/GenBank/DDBJ whole genome shotgun (WGS) entry which is preliminary data.</text>
</comment>